<dbReference type="PANTHER" id="PTHR30388:SF6">
    <property type="entry name" value="XANTHINE DEHYDROGENASE SUBUNIT A-RELATED"/>
    <property type="match status" value="1"/>
</dbReference>
<gene>
    <name evidence="3" type="primary">xdhC</name>
    <name evidence="3" type="ORF">SR1949_25850</name>
</gene>
<dbReference type="InterPro" id="IPR027051">
    <property type="entry name" value="XdhC_Rossmann_dom"/>
</dbReference>
<keyword evidence="4" id="KW-1185">Reference proteome</keyword>
<evidence type="ECO:0000313" key="4">
    <source>
        <dbReference type="Proteomes" id="UP000300142"/>
    </source>
</evidence>
<reference evidence="4" key="1">
    <citation type="submission" date="2019-02" db="EMBL/GenBank/DDBJ databases">
        <title>Draft genome sequence of Sphaerospermopsis reniformis NIES-1949.</title>
        <authorList>
            <person name="Yamaguchi H."/>
            <person name="Suzuki S."/>
            <person name="Kawachi M."/>
        </authorList>
    </citation>
    <scope>NUCLEOTIDE SEQUENCE [LARGE SCALE GENOMIC DNA]</scope>
    <source>
        <strain evidence="4">NIES-1949</strain>
    </source>
</reference>
<feature type="domain" description="XdhC Rossmann" evidence="2">
    <location>
        <begin position="208"/>
        <end position="352"/>
    </location>
</feature>
<comment type="caution">
    <text evidence="3">The sequence shown here is derived from an EMBL/GenBank/DDBJ whole genome shotgun (WGS) entry which is preliminary data.</text>
</comment>
<dbReference type="Pfam" id="PF02625">
    <property type="entry name" value="XdhC_CoxI"/>
    <property type="match status" value="1"/>
</dbReference>
<sequence length="384" mass="42406">MKEINSIITSFVDNQHNNEELFLATVVNVQGSTYRQPGARMLITSSGKIMGTISGGCLENDVIEHTRLMTTDETAKIITYDTNAEEDIIWGFGLGCNGVVDILIERIYHDDPLNPLAFIHQCLSHQQPGVIASVFSVSGNINVSLGAHLTLNSDGFVNSNISEPVINNALIKDAALVLKNQSSSFHKYQLYSGEVSVFIELIQPPPNLMIFGAGRDAIPLAEFAKALGWKVTIFDCRALELSKERFIMADEIILTRRDILPQQLSVNANSLAVVMTHNYFDDLAILKLLIPVNIKYLGCLGSKQRIAKLLTDVQEAMGEFNPEKLAKFYAPVGLDIGADTPETIALSIIAEIQTILKNRTGGFLKHRTKPINQRNEIKEIEINN</sequence>
<organism evidence="3 4">
    <name type="scientific">Sphaerospermopsis reniformis</name>
    <dbReference type="NCBI Taxonomy" id="531300"/>
    <lineage>
        <taxon>Bacteria</taxon>
        <taxon>Bacillati</taxon>
        <taxon>Cyanobacteriota</taxon>
        <taxon>Cyanophyceae</taxon>
        <taxon>Nostocales</taxon>
        <taxon>Aphanizomenonaceae</taxon>
        <taxon>Sphaerospermopsis</taxon>
    </lineage>
</organism>
<dbReference type="Pfam" id="PF13478">
    <property type="entry name" value="XdhC_C"/>
    <property type="match status" value="1"/>
</dbReference>
<dbReference type="InterPro" id="IPR052698">
    <property type="entry name" value="MoCofactor_Util/Proc"/>
</dbReference>
<dbReference type="EMBL" id="BJCE01000079">
    <property type="protein sequence ID" value="GCL37474.1"/>
    <property type="molecule type" value="Genomic_DNA"/>
</dbReference>
<evidence type="ECO:0000259" key="2">
    <source>
        <dbReference type="Pfam" id="PF13478"/>
    </source>
</evidence>
<name>A0A480A5E6_9CYAN</name>
<dbReference type="RefSeq" id="WP_137667652.1">
    <property type="nucleotide sequence ID" value="NZ_BJCE01000079.1"/>
</dbReference>
<protein>
    <submittedName>
        <fullName evidence="3">Putative xanthine dehydrogenase accessory factor</fullName>
    </submittedName>
</protein>
<dbReference type="Proteomes" id="UP000300142">
    <property type="component" value="Unassembled WGS sequence"/>
</dbReference>
<dbReference type="InterPro" id="IPR003777">
    <property type="entry name" value="XdhC_CoxI"/>
</dbReference>
<dbReference type="Gene3D" id="3.40.50.720">
    <property type="entry name" value="NAD(P)-binding Rossmann-like Domain"/>
    <property type="match status" value="1"/>
</dbReference>
<proteinExistence type="predicted"/>
<evidence type="ECO:0000313" key="3">
    <source>
        <dbReference type="EMBL" id="GCL37474.1"/>
    </source>
</evidence>
<evidence type="ECO:0000259" key="1">
    <source>
        <dbReference type="Pfam" id="PF02625"/>
    </source>
</evidence>
<feature type="domain" description="XdhC- CoxI" evidence="1">
    <location>
        <begin position="16"/>
        <end position="81"/>
    </location>
</feature>
<accession>A0A480A5E6</accession>
<dbReference type="PANTHER" id="PTHR30388">
    <property type="entry name" value="ALDEHYDE OXIDOREDUCTASE MOLYBDENUM COFACTOR ASSEMBLY PROTEIN"/>
    <property type="match status" value="1"/>
</dbReference>
<dbReference type="AlphaFoldDB" id="A0A480A5E6"/>